<keyword evidence="1" id="KW-0479">Metal-binding</keyword>
<organism evidence="6">
    <name type="scientific">Schlesneria paludicola</name>
    <dbReference type="NCBI Taxonomy" id="360056"/>
    <lineage>
        <taxon>Bacteria</taxon>
        <taxon>Pseudomonadati</taxon>
        <taxon>Planctomycetota</taxon>
        <taxon>Planctomycetia</taxon>
        <taxon>Planctomycetales</taxon>
        <taxon>Planctomycetaceae</taxon>
        <taxon>Schlesneria</taxon>
    </lineage>
</organism>
<evidence type="ECO:0000256" key="1">
    <source>
        <dbReference type="ARBA" id="ARBA00022723"/>
    </source>
</evidence>
<proteinExistence type="predicted"/>
<evidence type="ECO:0000259" key="5">
    <source>
        <dbReference type="PROSITE" id="PS50975"/>
    </source>
</evidence>
<dbReference type="PANTHER" id="PTHR21621">
    <property type="entry name" value="RIBOSOMAL PROTEIN S6 MODIFICATION PROTEIN"/>
    <property type="match status" value="1"/>
</dbReference>
<name>A0A7C4QR13_9PLAN</name>
<feature type="domain" description="ATP-grasp" evidence="5">
    <location>
        <begin position="147"/>
        <end position="328"/>
    </location>
</feature>
<keyword evidence="6" id="KW-0436">Ligase</keyword>
<comment type="caution">
    <text evidence="6">The sequence shown here is derived from an EMBL/GenBank/DDBJ whole genome shotgun (WGS) entry which is preliminary data.</text>
</comment>
<dbReference type="GO" id="GO:0046872">
    <property type="term" value="F:metal ion binding"/>
    <property type="evidence" value="ECO:0007669"/>
    <property type="project" value="UniProtKB-KW"/>
</dbReference>
<dbReference type="Gene3D" id="3.40.50.20">
    <property type="match status" value="1"/>
</dbReference>
<reference evidence="6" key="1">
    <citation type="journal article" date="2020" name="mSystems">
        <title>Genome- and Community-Level Interaction Insights into Carbon Utilization and Element Cycling Functions of Hydrothermarchaeota in Hydrothermal Sediment.</title>
        <authorList>
            <person name="Zhou Z."/>
            <person name="Liu Y."/>
            <person name="Xu W."/>
            <person name="Pan J."/>
            <person name="Luo Z.H."/>
            <person name="Li M."/>
        </authorList>
    </citation>
    <scope>NUCLEOTIDE SEQUENCE [LARGE SCALE GENOMIC DNA]</scope>
    <source>
        <strain evidence="6">SpSt-508</strain>
    </source>
</reference>
<protein>
    <submittedName>
        <fullName evidence="6">RimK family alpha-L-glutamate ligase</fullName>
    </submittedName>
</protein>
<dbReference type="InterPro" id="IPR011761">
    <property type="entry name" value="ATP-grasp"/>
</dbReference>
<dbReference type="InterPro" id="IPR004666">
    <property type="entry name" value="Rp_bS6_RimK/Lys_biosynth_LsyX"/>
</dbReference>
<dbReference type="GO" id="GO:0005524">
    <property type="term" value="F:ATP binding"/>
    <property type="evidence" value="ECO:0007669"/>
    <property type="project" value="UniProtKB-UniRule"/>
</dbReference>
<dbReference type="InterPro" id="IPR013651">
    <property type="entry name" value="ATP-grasp_RimK-type"/>
</dbReference>
<dbReference type="Pfam" id="PF08443">
    <property type="entry name" value="RimK"/>
    <property type="match status" value="1"/>
</dbReference>
<evidence type="ECO:0000256" key="3">
    <source>
        <dbReference type="ARBA" id="ARBA00022840"/>
    </source>
</evidence>
<accession>A0A7C4QR13</accession>
<dbReference type="Gene3D" id="3.30.470.20">
    <property type="entry name" value="ATP-grasp fold, B domain"/>
    <property type="match status" value="1"/>
</dbReference>
<evidence type="ECO:0000256" key="2">
    <source>
        <dbReference type="ARBA" id="ARBA00022741"/>
    </source>
</evidence>
<dbReference type="Gene3D" id="3.30.1490.20">
    <property type="entry name" value="ATP-grasp fold, A domain"/>
    <property type="match status" value="1"/>
</dbReference>
<dbReference type="GO" id="GO:0005737">
    <property type="term" value="C:cytoplasm"/>
    <property type="evidence" value="ECO:0007669"/>
    <property type="project" value="TreeGrafter"/>
</dbReference>
<dbReference type="SUPFAM" id="SSF56059">
    <property type="entry name" value="Glutathione synthetase ATP-binding domain-like"/>
    <property type="match status" value="1"/>
</dbReference>
<dbReference type="AlphaFoldDB" id="A0A7C4QR13"/>
<dbReference type="GO" id="GO:0018169">
    <property type="term" value="F:ribosomal S6-glutamic acid ligase activity"/>
    <property type="evidence" value="ECO:0007669"/>
    <property type="project" value="TreeGrafter"/>
</dbReference>
<evidence type="ECO:0000256" key="4">
    <source>
        <dbReference type="PROSITE-ProRule" id="PRU00409"/>
    </source>
</evidence>
<dbReference type="InterPro" id="IPR013815">
    <property type="entry name" value="ATP_grasp_subdomain_1"/>
</dbReference>
<keyword evidence="3 4" id="KW-0067">ATP-binding</keyword>
<dbReference type="PROSITE" id="PS50975">
    <property type="entry name" value="ATP_GRASP"/>
    <property type="match status" value="1"/>
</dbReference>
<sequence>MMAARWGCMIWRRRGLGTRGGGGGALDRPWADDDMRIGILAQPESWYYRDLERAAQALGHACERWDFPQLSGGVVQQRELLAAHSAPDKPPWETLPPDVLVVRTMPPGSLEQVIIRMDLLSRWEAHGTRVVNSPKSLECAIDKYLTTARLAAAGLPVPDTVVCETAEQAEAAFEQLGGDVVVKPLFGGEGRGIVRVSDPDLAHRVFHTLERIHAVFYLQRFIDHGGSDLRLLVLDGRILGGMKRFARGGFRTNVAQAGHAEPHVPTDRECELAWRAAAATGVYFAGIDLLWDRDGRLYVIEVNAVPGWKAFGRVNRLDVAHVFLGTLARR</sequence>
<dbReference type="GO" id="GO:0009432">
    <property type="term" value="P:SOS response"/>
    <property type="evidence" value="ECO:0007669"/>
    <property type="project" value="TreeGrafter"/>
</dbReference>
<evidence type="ECO:0000313" key="6">
    <source>
        <dbReference type="EMBL" id="HGT40644.1"/>
    </source>
</evidence>
<keyword evidence="2 4" id="KW-0547">Nucleotide-binding</keyword>
<dbReference type="NCBIfam" id="TIGR00768">
    <property type="entry name" value="rimK_fam"/>
    <property type="match status" value="1"/>
</dbReference>
<gene>
    <name evidence="6" type="ORF">ENS64_15480</name>
</gene>
<dbReference type="EMBL" id="DSVQ01000018">
    <property type="protein sequence ID" value="HGT40644.1"/>
    <property type="molecule type" value="Genomic_DNA"/>
</dbReference>
<dbReference type="PANTHER" id="PTHR21621:SF0">
    <property type="entry name" value="BETA-CITRYLGLUTAMATE SYNTHASE B-RELATED"/>
    <property type="match status" value="1"/>
</dbReference>